<sequence>MVLLTPQMFDCSSSNSGQQLTSNDSFLQNGAADALKHLAVAVLIVDNNLPLMIDFTEWCCRRLKQWCCRRPQCLAVAVLIVDNNLPLMTVQNFYRMVVPRLKRLTVAVLIVDKHLSSVFKQNGAADALKVFSSNSGMTVFYRRPSLTVEPSNNSSSNDWTTTPQVFTEWCLPSNVGCSSSNSGQQLTSNDSFYRMVCCSSSGQQLTFDSFYRMVLLDNNSDL</sequence>
<gene>
    <name evidence="1" type="ORF">MEDL_64509</name>
</gene>
<evidence type="ECO:0000313" key="2">
    <source>
        <dbReference type="Proteomes" id="UP000683360"/>
    </source>
</evidence>
<proteinExistence type="predicted"/>
<accession>A0A8S3V445</accession>
<comment type="caution">
    <text evidence="1">The sequence shown here is derived from an EMBL/GenBank/DDBJ whole genome shotgun (WGS) entry which is preliminary data.</text>
</comment>
<dbReference type="AlphaFoldDB" id="A0A8S3V445"/>
<name>A0A8S3V445_MYTED</name>
<keyword evidence="2" id="KW-1185">Reference proteome</keyword>
<organism evidence="1 2">
    <name type="scientific">Mytilus edulis</name>
    <name type="common">Blue mussel</name>
    <dbReference type="NCBI Taxonomy" id="6550"/>
    <lineage>
        <taxon>Eukaryota</taxon>
        <taxon>Metazoa</taxon>
        <taxon>Spiralia</taxon>
        <taxon>Lophotrochozoa</taxon>
        <taxon>Mollusca</taxon>
        <taxon>Bivalvia</taxon>
        <taxon>Autobranchia</taxon>
        <taxon>Pteriomorphia</taxon>
        <taxon>Mytilida</taxon>
        <taxon>Mytiloidea</taxon>
        <taxon>Mytilidae</taxon>
        <taxon>Mytilinae</taxon>
        <taxon>Mytilus</taxon>
    </lineage>
</organism>
<protein>
    <submittedName>
        <fullName evidence="1">Uncharacterized protein</fullName>
    </submittedName>
</protein>
<reference evidence="1" key="1">
    <citation type="submission" date="2021-03" db="EMBL/GenBank/DDBJ databases">
        <authorList>
            <person name="Bekaert M."/>
        </authorList>
    </citation>
    <scope>NUCLEOTIDE SEQUENCE</scope>
</reference>
<evidence type="ECO:0000313" key="1">
    <source>
        <dbReference type="EMBL" id="CAG2252943.1"/>
    </source>
</evidence>
<dbReference type="Proteomes" id="UP000683360">
    <property type="component" value="Unassembled WGS sequence"/>
</dbReference>
<dbReference type="EMBL" id="CAJPWZ010003135">
    <property type="protein sequence ID" value="CAG2252943.1"/>
    <property type="molecule type" value="Genomic_DNA"/>
</dbReference>